<gene>
    <name evidence="1" type="ORF">XNOV1_A009834</name>
</gene>
<dbReference type="GO" id="GO:0003676">
    <property type="term" value="F:nucleic acid binding"/>
    <property type="evidence" value="ECO:0007669"/>
    <property type="project" value="InterPro"/>
</dbReference>
<accession>A0AAV1GR82</accession>
<organism evidence="1 2">
    <name type="scientific">Xyrichtys novacula</name>
    <name type="common">Pearly razorfish</name>
    <name type="synonym">Hemipteronotus novacula</name>
    <dbReference type="NCBI Taxonomy" id="13765"/>
    <lineage>
        <taxon>Eukaryota</taxon>
        <taxon>Metazoa</taxon>
        <taxon>Chordata</taxon>
        <taxon>Craniata</taxon>
        <taxon>Vertebrata</taxon>
        <taxon>Euteleostomi</taxon>
        <taxon>Actinopterygii</taxon>
        <taxon>Neopterygii</taxon>
        <taxon>Teleostei</taxon>
        <taxon>Neoteleostei</taxon>
        <taxon>Acanthomorphata</taxon>
        <taxon>Eupercaria</taxon>
        <taxon>Labriformes</taxon>
        <taxon>Labridae</taxon>
        <taxon>Xyrichtys</taxon>
    </lineage>
</organism>
<dbReference type="InterPro" id="IPR050951">
    <property type="entry name" value="Retrovirus_Pol_polyprotein"/>
</dbReference>
<dbReference type="InterPro" id="IPR012337">
    <property type="entry name" value="RNaseH-like_sf"/>
</dbReference>
<dbReference type="PANTHER" id="PTHR37984">
    <property type="entry name" value="PROTEIN CBG26694"/>
    <property type="match status" value="1"/>
</dbReference>
<proteinExistence type="predicted"/>
<dbReference type="SUPFAM" id="SSF53098">
    <property type="entry name" value="Ribonuclease H-like"/>
    <property type="match status" value="1"/>
</dbReference>
<sequence length="105" mass="11536">MGKDVLVYVTACPVCARKKVPKHAPHGQLCPLSVPHRPWSNISVDFVTGLPNSEGNTTVFKVVHRFSKMVHFIPMPKLSSAKGTVEAMLSHVFRVHGFLSDVVSD</sequence>
<dbReference type="AlphaFoldDB" id="A0AAV1GR82"/>
<keyword evidence="2" id="KW-1185">Reference proteome</keyword>
<evidence type="ECO:0000313" key="1">
    <source>
        <dbReference type="EMBL" id="CAJ1076220.1"/>
    </source>
</evidence>
<dbReference type="Gene3D" id="3.30.420.10">
    <property type="entry name" value="Ribonuclease H-like superfamily/Ribonuclease H"/>
    <property type="match status" value="1"/>
</dbReference>
<dbReference type="EMBL" id="OY660879">
    <property type="protein sequence ID" value="CAJ1076220.1"/>
    <property type="molecule type" value="Genomic_DNA"/>
</dbReference>
<reference evidence="1" key="1">
    <citation type="submission" date="2023-08" db="EMBL/GenBank/DDBJ databases">
        <authorList>
            <person name="Alioto T."/>
            <person name="Alioto T."/>
            <person name="Gomez Garrido J."/>
        </authorList>
    </citation>
    <scope>NUCLEOTIDE SEQUENCE</scope>
</reference>
<evidence type="ECO:0000313" key="2">
    <source>
        <dbReference type="Proteomes" id="UP001178508"/>
    </source>
</evidence>
<dbReference type="PANTHER" id="PTHR37984:SF5">
    <property type="entry name" value="PROTEIN NYNRIN-LIKE"/>
    <property type="match status" value="1"/>
</dbReference>
<dbReference type="Proteomes" id="UP001178508">
    <property type="component" value="Chromosome 16"/>
</dbReference>
<dbReference type="InterPro" id="IPR036397">
    <property type="entry name" value="RNaseH_sf"/>
</dbReference>
<name>A0AAV1GR82_XYRNO</name>
<protein>
    <submittedName>
        <fullName evidence="1">Uncharacterized protein</fullName>
    </submittedName>
</protein>